<evidence type="ECO:0000313" key="2">
    <source>
        <dbReference type="Proteomes" id="UP000006178"/>
    </source>
</evidence>
<dbReference type="RefSeq" id="WP_014757453.1">
    <property type="nucleotide sequence ID" value="NC_017992.1"/>
</dbReference>
<dbReference type="KEGG" id="tsh:Tsac_0508"/>
<dbReference type="STRING" id="1094508.Tsac_0508"/>
<keyword evidence="2" id="KW-1185">Reference proteome</keyword>
<accession>I3VSN9</accession>
<sequence>MNVLLTKHIKKLLFLTLSLILLLLTSYSYIKFQNVHQNNNIKDSSFINSTMPEIVHASIGKISIWSYTEIKNDIYKHSIYPVKPTAIYITDNNVFNLNNAKKIVELPLSITKKGIKDPIYVRVINITPANNNWIVVEEYLSGKNWNQGYEKLIGINIDSKKQIDIAEGPNTGGSFFNYIVFGKYVVYNLKSLSSDSINTISKTSILNIDNGKIENLPTVIYNPQTEPNKAKSDNSKFEIKGNTLFINGIKFIPNI</sequence>
<dbReference type="AlphaFoldDB" id="I3VSN9"/>
<name>I3VSN9_THESW</name>
<dbReference type="EMBL" id="CP003184">
    <property type="protein sequence ID" value="AFK85534.1"/>
    <property type="molecule type" value="Genomic_DNA"/>
</dbReference>
<protein>
    <submittedName>
        <fullName evidence="1">Uncharacterized protein</fullName>
    </submittedName>
</protein>
<proteinExistence type="predicted"/>
<gene>
    <name evidence="1" type="ordered locus">Tsac_0508</name>
</gene>
<evidence type="ECO:0000313" key="1">
    <source>
        <dbReference type="EMBL" id="AFK85534.1"/>
    </source>
</evidence>
<dbReference type="PATRIC" id="fig|1094508.3.peg.513"/>
<dbReference type="Proteomes" id="UP000006178">
    <property type="component" value="Chromosome"/>
</dbReference>
<reference evidence="1 2" key="1">
    <citation type="journal article" date="2014" name="Appl. Environ. Microbiol.">
        <title>Profile of Secreted Hydrolases, Associated Proteins, and SlpA in Thermoanaerobacterium saccharolyticum during the Degradation of Hemicellulose.</title>
        <authorList>
            <person name="Currie D.H."/>
            <person name="Guss A.M."/>
            <person name="Herring C.D."/>
            <person name="Giannone R.J."/>
            <person name="Johnson C.M."/>
            <person name="Lankford P.K."/>
            <person name="Brown S.D."/>
            <person name="Hettich R.L."/>
            <person name="Lynd L.R."/>
        </authorList>
    </citation>
    <scope>NUCLEOTIDE SEQUENCE [LARGE SCALE GENOMIC DNA]</scope>
    <source>
        <strain evidence="2">DSM 8691 / JW/SL-YS485</strain>
    </source>
</reference>
<organism evidence="1 2">
    <name type="scientific">Thermoanaerobacterium saccharolyticum (strain DSM 8691 / JW/SL-YS485)</name>
    <dbReference type="NCBI Taxonomy" id="1094508"/>
    <lineage>
        <taxon>Bacteria</taxon>
        <taxon>Bacillati</taxon>
        <taxon>Bacillota</taxon>
        <taxon>Clostridia</taxon>
        <taxon>Thermoanaerobacterales</taxon>
        <taxon>Thermoanaerobacteraceae</taxon>
        <taxon>Thermoanaerobacterium</taxon>
    </lineage>
</organism>
<dbReference type="BioCyc" id="TSAC1094508:GLMA-505-MONOMER"/>